<name>M2QYV9_CERS8</name>
<evidence type="ECO:0000313" key="2">
    <source>
        <dbReference type="Proteomes" id="UP000016930"/>
    </source>
</evidence>
<dbReference type="GO" id="GO:0005096">
    <property type="term" value="F:GTPase activator activity"/>
    <property type="evidence" value="ECO:0007669"/>
    <property type="project" value="InterPro"/>
</dbReference>
<dbReference type="AlphaFoldDB" id="M2QYV9"/>
<reference evidence="1 2" key="1">
    <citation type="journal article" date="2012" name="Proc. Natl. Acad. Sci. U.S.A.">
        <title>Comparative genomics of Ceriporiopsis subvermispora and Phanerochaete chrysosporium provide insight into selective ligninolysis.</title>
        <authorList>
            <person name="Fernandez-Fueyo E."/>
            <person name="Ruiz-Duenas F.J."/>
            <person name="Ferreira P."/>
            <person name="Floudas D."/>
            <person name="Hibbett D.S."/>
            <person name="Canessa P."/>
            <person name="Larrondo L.F."/>
            <person name="James T.Y."/>
            <person name="Seelenfreund D."/>
            <person name="Lobos S."/>
            <person name="Polanco R."/>
            <person name="Tello M."/>
            <person name="Honda Y."/>
            <person name="Watanabe T."/>
            <person name="Watanabe T."/>
            <person name="Ryu J.S."/>
            <person name="Kubicek C.P."/>
            <person name="Schmoll M."/>
            <person name="Gaskell J."/>
            <person name="Hammel K.E."/>
            <person name="St John F.J."/>
            <person name="Vanden Wymelenberg A."/>
            <person name="Sabat G."/>
            <person name="Splinter BonDurant S."/>
            <person name="Syed K."/>
            <person name="Yadav J.S."/>
            <person name="Doddapaneni H."/>
            <person name="Subramanian V."/>
            <person name="Lavin J.L."/>
            <person name="Oguiza J.A."/>
            <person name="Perez G."/>
            <person name="Pisabarro A.G."/>
            <person name="Ramirez L."/>
            <person name="Santoyo F."/>
            <person name="Master E."/>
            <person name="Coutinho P.M."/>
            <person name="Henrissat B."/>
            <person name="Lombard V."/>
            <person name="Magnuson J.K."/>
            <person name="Kuees U."/>
            <person name="Hori C."/>
            <person name="Igarashi K."/>
            <person name="Samejima M."/>
            <person name="Held B.W."/>
            <person name="Barry K.W."/>
            <person name="LaButti K.M."/>
            <person name="Lapidus A."/>
            <person name="Lindquist E.A."/>
            <person name="Lucas S.M."/>
            <person name="Riley R."/>
            <person name="Salamov A.A."/>
            <person name="Hoffmeister D."/>
            <person name="Schwenk D."/>
            <person name="Hadar Y."/>
            <person name="Yarden O."/>
            <person name="de Vries R.P."/>
            <person name="Wiebenga A."/>
            <person name="Stenlid J."/>
            <person name="Eastwood D."/>
            <person name="Grigoriev I.V."/>
            <person name="Berka R.M."/>
            <person name="Blanchette R.A."/>
            <person name="Kersten P."/>
            <person name="Martinez A.T."/>
            <person name="Vicuna R."/>
            <person name="Cullen D."/>
        </authorList>
    </citation>
    <scope>NUCLEOTIDE SEQUENCE [LARGE SCALE GENOMIC DNA]</scope>
    <source>
        <strain evidence="1 2">B</strain>
    </source>
</reference>
<dbReference type="GO" id="GO:0010508">
    <property type="term" value="P:positive regulation of autophagy"/>
    <property type="evidence" value="ECO:0007669"/>
    <property type="project" value="TreeGrafter"/>
</dbReference>
<gene>
    <name evidence="1" type="ORF">CERSUDRAFT_27175</name>
</gene>
<feature type="non-terminal residue" evidence="1">
    <location>
        <position position="1"/>
    </location>
</feature>
<dbReference type="OrthoDB" id="39497at2759"/>
<dbReference type="GO" id="GO:1904262">
    <property type="term" value="P:negative regulation of TORC1 signaling"/>
    <property type="evidence" value="ECO:0007669"/>
    <property type="project" value="TreeGrafter"/>
</dbReference>
<accession>M2QYV9</accession>
<dbReference type="PANTHER" id="PTHR13179">
    <property type="entry name" value="DEP DOMAIN CONTAINING PROTEIN 5"/>
    <property type="match status" value="1"/>
</dbReference>
<organism evidence="1 2">
    <name type="scientific">Ceriporiopsis subvermispora (strain B)</name>
    <name type="common">White-rot fungus</name>
    <name type="synonym">Gelatoporia subvermispora</name>
    <dbReference type="NCBI Taxonomy" id="914234"/>
    <lineage>
        <taxon>Eukaryota</taxon>
        <taxon>Fungi</taxon>
        <taxon>Dikarya</taxon>
        <taxon>Basidiomycota</taxon>
        <taxon>Agaricomycotina</taxon>
        <taxon>Agaricomycetes</taxon>
        <taxon>Polyporales</taxon>
        <taxon>Gelatoporiaceae</taxon>
        <taxon>Gelatoporia</taxon>
    </lineage>
</organism>
<dbReference type="Proteomes" id="UP000016930">
    <property type="component" value="Unassembled WGS sequence"/>
</dbReference>
<keyword evidence="2" id="KW-1185">Reference proteome</keyword>
<dbReference type="GO" id="GO:1990130">
    <property type="term" value="C:GATOR1 complex"/>
    <property type="evidence" value="ECO:0007669"/>
    <property type="project" value="TreeGrafter"/>
</dbReference>
<dbReference type="HOGENOM" id="CLU_2298261_0_0_1"/>
<evidence type="ECO:0000313" key="1">
    <source>
        <dbReference type="EMBL" id="EMD31716.1"/>
    </source>
</evidence>
<feature type="non-terminal residue" evidence="1">
    <location>
        <position position="101"/>
    </location>
</feature>
<protein>
    <submittedName>
        <fullName evidence="1">Uncharacterized protein</fullName>
    </submittedName>
</protein>
<sequence length="101" mass="11517">LKVPPPTVLDLDKRVSEGTQTRHYFENALLRKFGFVLDIEASDLYSDQIEVFYSYRRSPFKYSQWVHRSGVAFVQVVGGSQGFLFLTNRLMAPGKLGTSLK</sequence>
<dbReference type="PANTHER" id="PTHR13179:SF8">
    <property type="entry name" value="GATOR COMPLEX PROTEIN DEPDC5"/>
    <property type="match status" value="1"/>
</dbReference>
<dbReference type="EMBL" id="KB445816">
    <property type="protein sequence ID" value="EMD31716.1"/>
    <property type="molecule type" value="Genomic_DNA"/>
</dbReference>
<proteinExistence type="predicted"/>
<dbReference type="STRING" id="914234.M2QYV9"/>
<dbReference type="InterPro" id="IPR027244">
    <property type="entry name" value="IML1"/>
</dbReference>